<evidence type="ECO:0000313" key="1">
    <source>
        <dbReference type="EMBL" id="KKK82211.1"/>
    </source>
</evidence>
<gene>
    <name evidence="1" type="ORF">LCGC14_2805660</name>
</gene>
<dbReference type="AlphaFoldDB" id="A0A0F9BCQ4"/>
<comment type="caution">
    <text evidence="1">The sequence shown here is derived from an EMBL/GenBank/DDBJ whole genome shotgun (WGS) entry which is preliminary data.</text>
</comment>
<organism evidence="1">
    <name type="scientific">marine sediment metagenome</name>
    <dbReference type="NCBI Taxonomy" id="412755"/>
    <lineage>
        <taxon>unclassified sequences</taxon>
        <taxon>metagenomes</taxon>
        <taxon>ecological metagenomes</taxon>
    </lineage>
</organism>
<dbReference type="EMBL" id="LAZR01052776">
    <property type="protein sequence ID" value="KKK82211.1"/>
    <property type="molecule type" value="Genomic_DNA"/>
</dbReference>
<proteinExistence type="predicted"/>
<name>A0A0F9BCQ4_9ZZZZ</name>
<sequence length="108" mass="12202">MANGGLTLSEESLKRLVPTRFARGAFLRQTALPPQQTQALAEGTLRAQAAVKTERFAQQKRIQLEGERVQIEKERLAESRRQADIAVQEARRARKRAEPSFIQTLFGK</sequence>
<accession>A0A0F9BCQ4</accession>
<protein>
    <submittedName>
        <fullName evidence="1">Uncharacterized protein</fullName>
    </submittedName>
</protein>
<reference evidence="1" key="1">
    <citation type="journal article" date="2015" name="Nature">
        <title>Complex archaea that bridge the gap between prokaryotes and eukaryotes.</title>
        <authorList>
            <person name="Spang A."/>
            <person name="Saw J.H."/>
            <person name="Jorgensen S.L."/>
            <person name="Zaremba-Niedzwiedzka K."/>
            <person name="Martijn J."/>
            <person name="Lind A.E."/>
            <person name="van Eijk R."/>
            <person name="Schleper C."/>
            <person name="Guy L."/>
            <person name="Ettema T.J."/>
        </authorList>
    </citation>
    <scope>NUCLEOTIDE SEQUENCE</scope>
</reference>